<dbReference type="Gene3D" id="1.10.600.10">
    <property type="entry name" value="Farnesyl Diphosphate Synthase"/>
    <property type="match status" value="1"/>
</dbReference>
<dbReference type="Proteomes" id="UP001500403">
    <property type="component" value="Unassembled WGS sequence"/>
</dbReference>
<dbReference type="SUPFAM" id="SSF48576">
    <property type="entry name" value="Terpenoid synthases"/>
    <property type="match status" value="1"/>
</dbReference>
<comment type="similarity">
    <text evidence="1">Belongs to the FPP/GGPP synthase family.</text>
</comment>
<dbReference type="Pfam" id="PF00348">
    <property type="entry name" value="polyprenyl_synt"/>
    <property type="match status" value="1"/>
</dbReference>
<gene>
    <name evidence="2" type="ORF">GCM10010446_61270</name>
</gene>
<dbReference type="InterPro" id="IPR008949">
    <property type="entry name" value="Isoprenoid_synthase_dom_sf"/>
</dbReference>
<proteinExistence type="inferred from homology"/>
<organism evidence="2 3">
    <name type="scientific">Streptomyces enissocaesilis</name>
    <dbReference type="NCBI Taxonomy" id="332589"/>
    <lineage>
        <taxon>Bacteria</taxon>
        <taxon>Bacillati</taxon>
        <taxon>Actinomycetota</taxon>
        <taxon>Actinomycetes</taxon>
        <taxon>Kitasatosporales</taxon>
        <taxon>Streptomycetaceae</taxon>
        <taxon>Streptomyces</taxon>
        <taxon>Streptomyces rochei group</taxon>
    </lineage>
</organism>
<evidence type="ECO:0000313" key="2">
    <source>
        <dbReference type="EMBL" id="GAA2967258.1"/>
    </source>
</evidence>
<protein>
    <submittedName>
        <fullName evidence="2">Uncharacterized protein</fullName>
    </submittedName>
</protein>
<dbReference type="InterPro" id="IPR000092">
    <property type="entry name" value="Polyprenyl_synt"/>
</dbReference>
<evidence type="ECO:0000256" key="1">
    <source>
        <dbReference type="RuleBase" id="RU004466"/>
    </source>
</evidence>
<keyword evidence="3" id="KW-1185">Reference proteome</keyword>
<sequence length="453" mass="50639">MSCYDPENRRTGEFAEAFLVLADGSDVRRMALPVENMGAERFRLYGEMDLAALRQEVDGPYREVHDELAAIPMFGYNNSAFNRKHNQAWTQHLGRSMWSMSWQHHYAAALLIHFYRRITPPEYQSPAHMRLVYAVATAADWLTGLTIITDDWMDGARVRNGRPAWHLRHPRSFVNDNLIMAAQALNVLSSVVPDRHPFKRQMYDRGVRQLTHDAHYFAYLSVQDLRRSQAPAGGTDHSTASVDDITLDAYHSAVFNRATDWIYFLVSLSRMLACYGAQIPDGGAFTDYIAGAATATCVVDDIVDEPTGEDIRNGEPAIQLLLAVHKAKGLLGPIPDEEAAEILRTLRNHVGVDTDTDAELVQRLYARHGIPALALDYLEAVLDRLLELRRAAFEECGAPGDVPAFMLHWLAIDQGGATERAQESGDLLRQERFRDLVAQLSHADEGGSVAARS</sequence>
<reference evidence="2 3" key="1">
    <citation type="journal article" date="2019" name="Int. J. Syst. Evol. Microbiol.">
        <title>The Global Catalogue of Microorganisms (GCM) 10K type strain sequencing project: providing services to taxonomists for standard genome sequencing and annotation.</title>
        <authorList>
            <consortium name="The Broad Institute Genomics Platform"/>
            <consortium name="The Broad Institute Genome Sequencing Center for Infectious Disease"/>
            <person name="Wu L."/>
            <person name="Ma J."/>
        </authorList>
    </citation>
    <scope>NUCLEOTIDE SEQUENCE [LARGE SCALE GENOMIC DNA]</scope>
    <source>
        <strain evidence="2 3">JCM 9088</strain>
    </source>
</reference>
<accession>A0ABN3XM71</accession>
<name>A0ABN3XM71_9ACTN</name>
<evidence type="ECO:0000313" key="3">
    <source>
        <dbReference type="Proteomes" id="UP001500403"/>
    </source>
</evidence>
<keyword evidence="1" id="KW-0808">Transferase</keyword>
<comment type="caution">
    <text evidence="2">The sequence shown here is derived from an EMBL/GenBank/DDBJ whole genome shotgun (WGS) entry which is preliminary data.</text>
</comment>
<dbReference type="EMBL" id="BAAAUD010000060">
    <property type="protein sequence ID" value="GAA2967258.1"/>
    <property type="molecule type" value="Genomic_DNA"/>
</dbReference>